<dbReference type="InterPro" id="IPR025789">
    <property type="entry name" value="DOT1_dom"/>
</dbReference>
<feature type="domain" description="DOT1" evidence="2">
    <location>
        <begin position="78"/>
        <end position="202"/>
    </location>
</feature>
<protein>
    <submittedName>
        <fullName evidence="3">Histone methylation protein</fullName>
    </submittedName>
</protein>
<feature type="region of interest" description="Disordered" evidence="1">
    <location>
        <begin position="1"/>
        <end position="24"/>
    </location>
</feature>
<dbReference type="Pfam" id="PF08123">
    <property type="entry name" value="DOT1"/>
    <property type="match status" value="1"/>
</dbReference>
<evidence type="ECO:0000313" key="3">
    <source>
        <dbReference type="EMBL" id="OWZ19325.1"/>
    </source>
</evidence>
<dbReference type="AlphaFoldDB" id="A0A225WNS6"/>
<dbReference type="Proteomes" id="UP000198211">
    <property type="component" value="Unassembled WGS sequence"/>
</dbReference>
<evidence type="ECO:0000313" key="4">
    <source>
        <dbReference type="Proteomes" id="UP000198211"/>
    </source>
</evidence>
<organism evidence="3 4">
    <name type="scientific">Phytophthora megakarya</name>
    <dbReference type="NCBI Taxonomy" id="4795"/>
    <lineage>
        <taxon>Eukaryota</taxon>
        <taxon>Sar</taxon>
        <taxon>Stramenopiles</taxon>
        <taxon>Oomycota</taxon>
        <taxon>Peronosporomycetes</taxon>
        <taxon>Peronosporales</taxon>
        <taxon>Peronosporaceae</taxon>
        <taxon>Phytophthora</taxon>
    </lineage>
</organism>
<evidence type="ECO:0000256" key="1">
    <source>
        <dbReference type="SAM" id="MobiDB-lite"/>
    </source>
</evidence>
<keyword evidence="4" id="KW-1185">Reference proteome</keyword>
<proteinExistence type="predicted"/>
<dbReference type="GO" id="GO:0031151">
    <property type="term" value="F:histone H3K79 methyltransferase activity"/>
    <property type="evidence" value="ECO:0007669"/>
    <property type="project" value="InterPro"/>
</dbReference>
<comment type="caution">
    <text evidence="3">The sequence shown here is derived from an EMBL/GenBank/DDBJ whole genome shotgun (WGS) entry which is preliminary data.</text>
</comment>
<dbReference type="OrthoDB" id="127779at2759"/>
<dbReference type="Gene3D" id="3.40.50.150">
    <property type="entry name" value="Vaccinia Virus protein VP39"/>
    <property type="match status" value="1"/>
</dbReference>
<sequence>MPEDHMGLCSMTGKQNARPQCVPPAVSKPEANVWQQVSELPTLDSDTGERSVSMPLPVVQGLNAIVSIFGSVRASEVRQQAGRTHCNTGEILPLGVAAVIDAFGGLGTDNVFLDVGAGIGNVLAQVALTTNARACLSVEIRQDLCEMIYRCFQRHTSQYPQLITVNLRCMDIRDAAMSSQLPTHDATAIFADTFPFEESAKLVIARELGALAKARAVASTCPRHRASCSQPFCQTWKLKGYVMVSCSWKAALHPVYLYHCIQLLTQHFIVVQHKVVFHR</sequence>
<accession>A0A225WNS6</accession>
<reference evidence="4" key="1">
    <citation type="submission" date="2017-03" db="EMBL/GenBank/DDBJ databases">
        <title>Phytopthora megakarya and P. palmivora, two closely related causual agents of cacao black pod achieved similar genome size and gene model numbers by different mechanisms.</title>
        <authorList>
            <person name="Ali S."/>
            <person name="Shao J."/>
            <person name="Larry D.J."/>
            <person name="Kronmiller B."/>
            <person name="Shen D."/>
            <person name="Strem M.D."/>
            <person name="Melnick R.L."/>
            <person name="Guiltinan M.J."/>
            <person name="Tyler B.M."/>
            <person name="Meinhardt L.W."/>
            <person name="Bailey B.A."/>
        </authorList>
    </citation>
    <scope>NUCLEOTIDE SEQUENCE [LARGE SCALE GENOMIC DNA]</scope>
    <source>
        <strain evidence="4">zdho120</strain>
    </source>
</reference>
<name>A0A225WNS6_9STRA</name>
<dbReference type="EMBL" id="NBNE01000456">
    <property type="protein sequence ID" value="OWZ19325.1"/>
    <property type="molecule type" value="Genomic_DNA"/>
</dbReference>
<evidence type="ECO:0000259" key="2">
    <source>
        <dbReference type="Pfam" id="PF08123"/>
    </source>
</evidence>
<dbReference type="InterPro" id="IPR029063">
    <property type="entry name" value="SAM-dependent_MTases_sf"/>
</dbReference>
<gene>
    <name evidence="3" type="ORF">PHMEG_0006438</name>
</gene>
<dbReference type="STRING" id="4795.A0A225WNS6"/>
<dbReference type="SUPFAM" id="SSF53335">
    <property type="entry name" value="S-adenosyl-L-methionine-dependent methyltransferases"/>
    <property type="match status" value="1"/>
</dbReference>